<dbReference type="Gene3D" id="3.40.50.2000">
    <property type="entry name" value="Glycogen Phosphorylase B"/>
    <property type="match status" value="2"/>
</dbReference>
<dbReference type="Proteomes" id="UP000239047">
    <property type="component" value="Unassembled WGS sequence"/>
</dbReference>
<dbReference type="EMBL" id="PREZ01000006">
    <property type="protein sequence ID" value="PPA69242.1"/>
    <property type="molecule type" value="Genomic_DNA"/>
</dbReference>
<evidence type="ECO:0000259" key="1">
    <source>
        <dbReference type="Pfam" id="PF00534"/>
    </source>
</evidence>
<keyword evidence="3" id="KW-0808">Transferase</keyword>
<sequence>MGAKVLFLATVDYHFKAFHLPYLQWFKNQGFDVHVAAKGELKLPFVDQKYNLPIERSPFSKKNTEAYTMLKKIIDREHYDIIHCHTPVGGLLGRLAARSARAAGTKVIYTAHGFHFCKGSPYLNWMIYYPIEKWLSKWTDCLITINEEDYQLSLNHFRNTNVKHVHGVGVDTGRFRPLEKTEKNHLKKSLGYQPNDFLLMYAAEFNQNKNQPFLLRAFAQLSKDIPEMKLLLAGEGPMLEECKNMAAELGIENRVDFLGFQNGIEKWIQISDVAVASSKREGLPVNIMESMACALPVVAVDNRGHRELIKPYKNGWLIESEDDEALISRIKWLFHQGDIRQELGQNGRQLIVSTYSTQKVLAEKSNIYQTYINPEEGAAWMVQ</sequence>
<dbReference type="RefSeq" id="WP_104058980.1">
    <property type="nucleotide sequence ID" value="NZ_PREZ01000006.1"/>
</dbReference>
<evidence type="ECO:0000259" key="2">
    <source>
        <dbReference type="Pfam" id="PF13477"/>
    </source>
</evidence>
<name>A0A2S5G8C3_9BACL</name>
<dbReference type="AlphaFoldDB" id="A0A2S5G8C3"/>
<dbReference type="SUPFAM" id="SSF53756">
    <property type="entry name" value="UDP-Glycosyltransferase/glycogen phosphorylase"/>
    <property type="match status" value="1"/>
</dbReference>
<evidence type="ECO:0000313" key="3">
    <source>
        <dbReference type="EMBL" id="PPA69242.1"/>
    </source>
</evidence>
<dbReference type="InterPro" id="IPR028098">
    <property type="entry name" value="Glyco_trans_4-like_N"/>
</dbReference>
<comment type="caution">
    <text evidence="3">The sequence shown here is derived from an EMBL/GenBank/DDBJ whole genome shotgun (WGS) entry which is preliminary data.</text>
</comment>
<gene>
    <name evidence="3" type="ORF">C4B60_15670</name>
</gene>
<accession>A0A2S5G8C3</accession>
<protein>
    <submittedName>
        <fullName evidence="3">Glycosyltransferase family 1 protein</fullName>
    </submittedName>
</protein>
<dbReference type="InterPro" id="IPR050194">
    <property type="entry name" value="Glycosyltransferase_grp1"/>
</dbReference>
<dbReference type="PANTHER" id="PTHR45947">
    <property type="entry name" value="SULFOQUINOVOSYL TRANSFERASE SQD2"/>
    <property type="match status" value="1"/>
</dbReference>
<dbReference type="CDD" id="cd03808">
    <property type="entry name" value="GT4_CapM-like"/>
    <property type="match status" value="1"/>
</dbReference>
<organism evidence="3 4">
    <name type="scientific">Jeotgalibacillus proteolyticus</name>
    <dbReference type="NCBI Taxonomy" id="2082395"/>
    <lineage>
        <taxon>Bacteria</taxon>
        <taxon>Bacillati</taxon>
        <taxon>Bacillota</taxon>
        <taxon>Bacilli</taxon>
        <taxon>Bacillales</taxon>
        <taxon>Caryophanaceae</taxon>
        <taxon>Jeotgalibacillus</taxon>
    </lineage>
</organism>
<feature type="domain" description="Glycosyltransferase subfamily 4-like N-terminal" evidence="2">
    <location>
        <begin position="4"/>
        <end position="146"/>
    </location>
</feature>
<proteinExistence type="predicted"/>
<dbReference type="Pfam" id="PF13477">
    <property type="entry name" value="Glyco_trans_4_2"/>
    <property type="match status" value="1"/>
</dbReference>
<dbReference type="InterPro" id="IPR001296">
    <property type="entry name" value="Glyco_trans_1"/>
</dbReference>
<dbReference type="PANTHER" id="PTHR45947:SF3">
    <property type="entry name" value="SULFOQUINOVOSYL TRANSFERASE SQD2"/>
    <property type="match status" value="1"/>
</dbReference>
<evidence type="ECO:0000313" key="4">
    <source>
        <dbReference type="Proteomes" id="UP000239047"/>
    </source>
</evidence>
<feature type="domain" description="Glycosyl transferase family 1" evidence="1">
    <location>
        <begin position="185"/>
        <end position="349"/>
    </location>
</feature>
<reference evidence="3 4" key="1">
    <citation type="submission" date="2018-02" db="EMBL/GenBank/DDBJ databases">
        <title>Jeotgalibacillus proteolyticum sp. nov. a protease producing bacterium isolated from ocean sediments of Laizhou Bay.</title>
        <authorList>
            <person name="Li Y."/>
        </authorList>
    </citation>
    <scope>NUCLEOTIDE SEQUENCE [LARGE SCALE GENOMIC DNA]</scope>
    <source>
        <strain evidence="3 4">22-7</strain>
    </source>
</reference>
<dbReference type="Pfam" id="PF00534">
    <property type="entry name" value="Glycos_transf_1"/>
    <property type="match status" value="1"/>
</dbReference>
<dbReference type="GO" id="GO:0016757">
    <property type="term" value="F:glycosyltransferase activity"/>
    <property type="evidence" value="ECO:0007669"/>
    <property type="project" value="InterPro"/>
</dbReference>
<keyword evidence="4" id="KW-1185">Reference proteome</keyword>
<dbReference type="OrthoDB" id="9806653at2"/>